<feature type="region of interest" description="Disordered" evidence="1">
    <location>
        <begin position="1"/>
        <end position="54"/>
    </location>
</feature>
<gene>
    <name evidence="2" type="ORF">SPARVUS_LOCUS797684</name>
</gene>
<evidence type="ECO:0000313" key="3">
    <source>
        <dbReference type="Proteomes" id="UP001162483"/>
    </source>
</evidence>
<keyword evidence="3" id="KW-1185">Reference proteome</keyword>
<evidence type="ECO:0000313" key="2">
    <source>
        <dbReference type="EMBL" id="CAI9535099.1"/>
    </source>
</evidence>
<feature type="non-terminal residue" evidence="2">
    <location>
        <position position="54"/>
    </location>
</feature>
<proteinExistence type="predicted"/>
<comment type="caution">
    <text evidence="2">The sequence shown here is derived from an EMBL/GenBank/DDBJ whole genome shotgun (WGS) entry which is preliminary data.</text>
</comment>
<reference evidence="2" key="1">
    <citation type="submission" date="2023-05" db="EMBL/GenBank/DDBJ databases">
        <authorList>
            <person name="Stuckert A."/>
        </authorList>
    </citation>
    <scope>NUCLEOTIDE SEQUENCE</scope>
</reference>
<dbReference type="EMBL" id="CATNWA010000243">
    <property type="protein sequence ID" value="CAI9535099.1"/>
    <property type="molecule type" value="Genomic_DNA"/>
</dbReference>
<name>A0ABN9AGI0_9NEOB</name>
<evidence type="ECO:0000256" key="1">
    <source>
        <dbReference type="SAM" id="MobiDB-lite"/>
    </source>
</evidence>
<organism evidence="2 3">
    <name type="scientific">Staurois parvus</name>
    <dbReference type="NCBI Taxonomy" id="386267"/>
    <lineage>
        <taxon>Eukaryota</taxon>
        <taxon>Metazoa</taxon>
        <taxon>Chordata</taxon>
        <taxon>Craniata</taxon>
        <taxon>Vertebrata</taxon>
        <taxon>Euteleostomi</taxon>
        <taxon>Amphibia</taxon>
        <taxon>Batrachia</taxon>
        <taxon>Anura</taxon>
        <taxon>Neobatrachia</taxon>
        <taxon>Ranoidea</taxon>
        <taxon>Ranidae</taxon>
        <taxon>Staurois</taxon>
    </lineage>
</organism>
<accession>A0ABN9AGI0</accession>
<sequence length="54" mass="5963">MGSAVHRIRQKDGHASQGLNRKQSAGTGTMQRSATEDSQDTRYRGSWETNTKAL</sequence>
<feature type="compositionally biased region" description="Polar residues" evidence="1">
    <location>
        <begin position="17"/>
        <end position="33"/>
    </location>
</feature>
<dbReference type="Proteomes" id="UP001162483">
    <property type="component" value="Unassembled WGS sequence"/>
</dbReference>
<protein>
    <submittedName>
        <fullName evidence="2">Uncharacterized protein</fullName>
    </submittedName>
</protein>